<keyword evidence="4 7" id="KW-0812">Transmembrane</keyword>
<name>A0ABW8UCU7_9LACO</name>
<evidence type="ECO:0000259" key="8">
    <source>
        <dbReference type="PROSITE" id="PS50928"/>
    </source>
</evidence>
<dbReference type="PROSITE" id="PS50928">
    <property type="entry name" value="ABC_TM1"/>
    <property type="match status" value="1"/>
</dbReference>
<dbReference type="PANTHER" id="PTHR30151">
    <property type="entry name" value="ALKANE SULFONATE ABC TRANSPORTER-RELATED, MEMBRANE SUBUNIT"/>
    <property type="match status" value="1"/>
</dbReference>
<evidence type="ECO:0000313" key="10">
    <source>
        <dbReference type="Proteomes" id="UP001625389"/>
    </source>
</evidence>
<feature type="transmembrane region" description="Helical" evidence="7">
    <location>
        <begin position="222"/>
        <end position="243"/>
    </location>
</feature>
<evidence type="ECO:0000256" key="7">
    <source>
        <dbReference type="RuleBase" id="RU363032"/>
    </source>
</evidence>
<feature type="transmembrane region" description="Helical" evidence="7">
    <location>
        <begin position="189"/>
        <end position="210"/>
    </location>
</feature>
<feature type="domain" description="ABC transmembrane type-1" evidence="8">
    <location>
        <begin position="56"/>
        <end position="241"/>
    </location>
</feature>
<organism evidence="9 10">
    <name type="scientific">Loigolactobacillus zhaoyuanensis</name>
    <dbReference type="NCBI Taxonomy" id="2486017"/>
    <lineage>
        <taxon>Bacteria</taxon>
        <taxon>Bacillati</taxon>
        <taxon>Bacillota</taxon>
        <taxon>Bacilli</taxon>
        <taxon>Lactobacillales</taxon>
        <taxon>Lactobacillaceae</taxon>
        <taxon>Loigolactobacillus</taxon>
    </lineage>
</organism>
<reference evidence="9 10" key="1">
    <citation type="submission" date="2024-08" db="EMBL/GenBank/DDBJ databases">
        <authorList>
            <person name="Arias E."/>
        </authorList>
    </citation>
    <scope>NUCLEOTIDE SEQUENCE [LARGE SCALE GENOMIC DNA]</scope>
    <source>
        <strain evidence="9 10">FAM 25317</strain>
    </source>
</reference>
<keyword evidence="3" id="KW-1003">Cell membrane</keyword>
<protein>
    <submittedName>
        <fullName evidence="9">ABC transporter permease</fullName>
    </submittedName>
</protein>
<feature type="transmembrane region" description="Helical" evidence="7">
    <location>
        <begin position="12"/>
        <end position="39"/>
    </location>
</feature>
<dbReference type="SUPFAM" id="SSF161098">
    <property type="entry name" value="MetI-like"/>
    <property type="match status" value="1"/>
</dbReference>
<comment type="subcellular location">
    <subcellularLocation>
        <location evidence="1 7">Cell membrane</location>
        <topology evidence="1 7">Multi-pass membrane protein</topology>
    </subcellularLocation>
</comment>
<accession>A0ABW8UCU7</accession>
<evidence type="ECO:0000256" key="2">
    <source>
        <dbReference type="ARBA" id="ARBA00022448"/>
    </source>
</evidence>
<keyword evidence="10" id="KW-1185">Reference proteome</keyword>
<comment type="similarity">
    <text evidence="7">Belongs to the binding-protein-dependent transport system permease family.</text>
</comment>
<evidence type="ECO:0000256" key="5">
    <source>
        <dbReference type="ARBA" id="ARBA00022989"/>
    </source>
</evidence>
<keyword evidence="5 7" id="KW-1133">Transmembrane helix</keyword>
<dbReference type="InterPro" id="IPR035906">
    <property type="entry name" value="MetI-like_sf"/>
</dbReference>
<feature type="transmembrane region" description="Helical" evidence="7">
    <location>
        <begin position="95"/>
        <end position="120"/>
    </location>
</feature>
<keyword evidence="2 7" id="KW-0813">Transport</keyword>
<evidence type="ECO:0000313" key="9">
    <source>
        <dbReference type="EMBL" id="MFL2029684.1"/>
    </source>
</evidence>
<gene>
    <name evidence="9" type="ORF">ACEN34_08650</name>
</gene>
<dbReference type="CDD" id="cd06261">
    <property type="entry name" value="TM_PBP2"/>
    <property type="match status" value="1"/>
</dbReference>
<dbReference type="RefSeq" id="WP_125550106.1">
    <property type="nucleotide sequence ID" value="NZ_JBGQPK010000035.1"/>
</dbReference>
<evidence type="ECO:0000256" key="4">
    <source>
        <dbReference type="ARBA" id="ARBA00022692"/>
    </source>
</evidence>
<evidence type="ECO:0000256" key="1">
    <source>
        <dbReference type="ARBA" id="ARBA00004651"/>
    </source>
</evidence>
<sequence length="259" mass="28956">MRKKRQNFSIKLGPWLVLLVGLLLWQGLVSFAIVPRFLLPAPTDIWLAFQADFSLLMQNMWITLGETIIGLLLGILLGVLIAIVMDRFDPIYHMVYPLLVVSQTVPTVAIAPLLILWLGYGMLPKVTLIIVTTFFPVAVETLAGLRTTDPDLLQLMASMGASRRKVLWYVKLPYALDHFFASLRISVTYAVIAAVVAEWVGGFGGLGVYMTRVMKAYAFDKMFAAIVLITALSLLLMSLVTLLQRWAEPWKQTATEKIK</sequence>
<evidence type="ECO:0000256" key="6">
    <source>
        <dbReference type="ARBA" id="ARBA00023136"/>
    </source>
</evidence>
<dbReference type="Gene3D" id="1.10.3720.10">
    <property type="entry name" value="MetI-like"/>
    <property type="match status" value="1"/>
</dbReference>
<feature type="transmembrane region" description="Helical" evidence="7">
    <location>
        <begin position="59"/>
        <end position="83"/>
    </location>
</feature>
<dbReference type="EMBL" id="JBGQPK010000035">
    <property type="protein sequence ID" value="MFL2029684.1"/>
    <property type="molecule type" value="Genomic_DNA"/>
</dbReference>
<dbReference type="PANTHER" id="PTHR30151:SF20">
    <property type="entry name" value="ABC TRANSPORTER PERMEASE PROTEIN HI_0355-RELATED"/>
    <property type="match status" value="1"/>
</dbReference>
<comment type="caution">
    <text evidence="9">The sequence shown here is derived from an EMBL/GenBank/DDBJ whole genome shotgun (WGS) entry which is preliminary data.</text>
</comment>
<dbReference type="Pfam" id="PF00528">
    <property type="entry name" value="BPD_transp_1"/>
    <property type="match status" value="1"/>
</dbReference>
<proteinExistence type="inferred from homology"/>
<dbReference type="Proteomes" id="UP001625389">
    <property type="component" value="Unassembled WGS sequence"/>
</dbReference>
<dbReference type="InterPro" id="IPR000515">
    <property type="entry name" value="MetI-like"/>
</dbReference>
<keyword evidence="6 7" id="KW-0472">Membrane</keyword>
<evidence type="ECO:0000256" key="3">
    <source>
        <dbReference type="ARBA" id="ARBA00022475"/>
    </source>
</evidence>